<dbReference type="Proteomes" id="UP000006852">
    <property type="component" value="Chromosome"/>
</dbReference>
<keyword evidence="4" id="KW-0472">Membrane</keyword>
<dbReference type="PROSITE" id="PS51379">
    <property type="entry name" value="4FE4S_FER_2"/>
    <property type="match status" value="1"/>
</dbReference>
<keyword evidence="7" id="KW-1185">Reference proteome</keyword>
<evidence type="ECO:0000259" key="5">
    <source>
        <dbReference type="PROSITE" id="PS51379"/>
    </source>
</evidence>
<evidence type="ECO:0000313" key="7">
    <source>
        <dbReference type="Proteomes" id="UP000006852"/>
    </source>
</evidence>
<dbReference type="OrthoDB" id="360077at2"/>
<dbReference type="AlphaFoldDB" id="F2NS11"/>
<reference evidence="7" key="2">
    <citation type="submission" date="2011-04" db="EMBL/GenBank/DDBJ databases">
        <title>The complete genome of chromosome of Treponema succinifaciens DSM 2489.</title>
        <authorList>
            <person name="Lucas S."/>
            <person name="Copeland A."/>
            <person name="Lapidus A."/>
            <person name="Bruce D."/>
            <person name="Goodwin L."/>
            <person name="Pitluck S."/>
            <person name="Peters L."/>
            <person name="Kyrpides N."/>
            <person name="Mavromatis K."/>
            <person name="Ivanova N."/>
            <person name="Ovchinnikova G."/>
            <person name="Teshima H."/>
            <person name="Detter J.C."/>
            <person name="Tapia R."/>
            <person name="Han C."/>
            <person name="Land M."/>
            <person name="Hauser L."/>
            <person name="Markowitz V."/>
            <person name="Cheng J.-F."/>
            <person name="Hugenholtz P."/>
            <person name="Woyke T."/>
            <person name="Wu D."/>
            <person name="Gronow S."/>
            <person name="Wellnitz S."/>
            <person name="Brambilla E."/>
            <person name="Klenk H.-P."/>
            <person name="Eisen J.A."/>
        </authorList>
    </citation>
    <scope>NUCLEOTIDE SEQUENCE [LARGE SCALE GENOMIC DNA]</scope>
    <source>
        <strain evidence="7">ATCC 33096 / DSM 2489 / 6091</strain>
    </source>
</reference>
<keyword evidence="2" id="KW-0408">Iron</keyword>
<feature type="domain" description="4Fe-4S ferredoxin-type" evidence="5">
    <location>
        <begin position="123"/>
        <end position="152"/>
    </location>
</feature>
<evidence type="ECO:0000256" key="3">
    <source>
        <dbReference type="ARBA" id="ARBA00023014"/>
    </source>
</evidence>
<proteinExistence type="predicted"/>
<dbReference type="Gene3D" id="3.30.70.20">
    <property type="match status" value="1"/>
</dbReference>
<name>F2NS11_TRES6</name>
<evidence type="ECO:0000313" key="6">
    <source>
        <dbReference type="EMBL" id="AEB14247.1"/>
    </source>
</evidence>
<dbReference type="InterPro" id="IPR017900">
    <property type="entry name" value="4Fe4S_Fe_S_CS"/>
</dbReference>
<dbReference type="GO" id="GO:0051536">
    <property type="term" value="F:iron-sulfur cluster binding"/>
    <property type="evidence" value="ECO:0007669"/>
    <property type="project" value="UniProtKB-KW"/>
</dbReference>
<dbReference type="PROSITE" id="PS00198">
    <property type="entry name" value="4FE4S_FER_1"/>
    <property type="match status" value="1"/>
</dbReference>
<keyword evidence="4" id="KW-0812">Transmembrane</keyword>
<dbReference type="InterPro" id="IPR017896">
    <property type="entry name" value="4Fe4S_Fe-S-bd"/>
</dbReference>
<keyword evidence="4" id="KW-1133">Transmembrane helix</keyword>
<dbReference type="GO" id="GO:0046872">
    <property type="term" value="F:metal ion binding"/>
    <property type="evidence" value="ECO:0007669"/>
    <property type="project" value="UniProtKB-KW"/>
</dbReference>
<dbReference type="STRING" id="869209.Tresu_1340"/>
<dbReference type="Pfam" id="PF25160">
    <property type="entry name" value="LdpA_Fe-S-bd"/>
    <property type="match status" value="1"/>
</dbReference>
<reference evidence="6 7" key="1">
    <citation type="journal article" date="2011" name="Stand. Genomic Sci.">
        <title>Complete genome sequence of Treponema succinifaciens type strain (6091).</title>
        <authorList>
            <person name="Han C."/>
            <person name="Gronow S."/>
            <person name="Teshima H."/>
            <person name="Lapidus A."/>
            <person name="Nolan M."/>
            <person name="Lucas S."/>
            <person name="Hammon N."/>
            <person name="Deshpande S."/>
            <person name="Cheng J.F."/>
            <person name="Zeytun A."/>
            <person name="Tapia R."/>
            <person name="Goodwin L."/>
            <person name="Pitluck S."/>
            <person name="Liolios K."/>
            <person name="Pagani I."/>
            <person name="Ivanova N."/>
            <person name="Mavromatis K."/>
            <person name="Mikhailova N."/>
            <person name="Huntemann M."/>
            <person name="Pati A."/>
            <person name="Chen A."/>
            <person name="Palaniappan K."/>
            <person name="Land M."/>
            <person name="Hauser L."/>
            <person name="Brambilla E.M."/>
            <person name="Rohde M."/>
            <person name="Goker M."/>
            <person name="Woyke T."/>
            <person name="Bristow J."/>
            <person name="Eisen J.A."/>
            <person name="Markowitz V."/>
            <person name="Hugenholtz P."/>
            <person name="Kyrpides N.C."/>
            <person name="Klenk H.P."/>
            <person name="Detter J.C."/>
        </authorList>
    </citation>
    <scope>NUCLEOTIDE SEQUENCE [LARGE SCALE GENOMIC DNA]</scope>
    <source>
        <strain evidence="7">ATCC 33096 / DSM 2489 / 6091</strain>
    </source>
</reference>
<feature type="transmembrane region" description="Helical" evidence="4">
    <location>
        <begin position="6"/>
        <end position="26"/>
    </location>
</feature>
<dbReference type="KEGG" id="tsu:Tresu_1340"/>
<dbReference type="HOGENOM" id="CLU_1401901_0_0_12"/>
<accession>F2NS11</accession>
<evidence type="ECO:0000256" key="4">
    <source>
        <dbReference type="SAM" id="Phobius"/>
    </source>
</evidence>
<organism evidence="6 7">
    <name type="scientific">Treponema succinifaciens (strain ATCC 33096 / DSM 2489 / 6091)</name>
    <dbReference type="NCBI Taxonomy" id="869209"/>
    <lineage>
        <taxon>Bacteria</taxon>
        <taxon>Pseudomonadati</taxon>
        <taxon>Spirochaetota</taxon>
        <taxon>Spirochaetia</taxon>
        <taxon>Spirochaetales</taxon>
        <taxon>Treponemataceae</taxon>
        <taxon>Treponema</taxon>
    </lineage>
</organism>
<evidence type="ECO:0000256" key="2">
    <source>
        <dbReference type="ARBA" id="ARBA00023004"/>
    </source>
</evidence>
<dbReference type="eggNOG" id="COG2878">
    <property type="taxonomic scope" value="Bacteria"/>
</dbReference>
<sequence length="200" mass="22439">MIAAILFGLLFIIVVSFVCVFIFYILSPSLKKQEISFEHSLISETELLEKSNFEEFPSATENKAVVLCSPEKNCGKKRLDYNGSKNCALFFSVFDTEYNCKYICAGFGDCIKSCPRGALSIKNKTAVVSSLCNGCGKCVDSCPHKIIKLIPAATKKVALCNSPFSEKTECSEFLSEKEILPFDKRGFKFWKKCYTIFCKR</sequence>
<dbReference type="InterPro" id="IPR057431">
    <property type="entry name" value="LdpA_Fe-S-bd"/>
</dbReference>
<keyword evidence="3" id="KW-0411">Iron-sulfur</keyword>
<keyword evidence="1" id="KW-0479">Metal-binding</keyword>
<evidence type="ECO:0000256" key="1">
    <source>
        <dbReference type="ARBA" id="ARBA00022723"/>
    </source>
</evidence>
<dbReference type="EMBL" id="CP002631">
    <property type="protein sequence ID" value="AEB14247.1"/>
    <property type="molecule type" value="Genomic_DNA"/>
</dbReference>
<protein>
    <submittedName>
        <fullName evidence="6">4Fe-4S ferredoxin iron-sulfur binding domain-containing protein</fullName>
    </submittedName>
</protein>
<gene>
    <name evidence="6" type="ordered locus">Tresu_1340</name>
</gene>
<dbReference type="SUPFAM" id="SSF54862">
    <property type="entry name" value="4Fe-4S ferredoxins"/>
    <property type="match status" value="1"/>
</dbReference>